<dbReference type="PANTHER" id="PTHR12817">
    <property type="entry name" value="TRAFFICKING PROTEIN PARTICLE COMPLEX SUBUNIT 6B"/>
    <property type="match status" value="1"/>
</dbReference>
<dbReference type="InterPro" id="IPR024096">
    <property type="entry name" value="NO_sig/Golgi_transp_ligand-bd"/>
</dbReference>
<dbReference type="FunFam" id="3.30.1380.20:FF:000021">
    <property type="entry name" value="TRansport Protein Particle"/>
    <property type="match status" value="1"/>
</dbReference>
<dbReference type="GO" id="GO:0006888">
    <property type="term" value="P:endoplasmic reticulum to Golgi vesicle-mediated transport"/>
    <property type="evidence" value="ECO:0007669"/>
    <property type="project" value="TreeGrafter"/>
</dbReference>
<dbReference type="STRING" id="2018661.A0A2A2LR99"/>
<comment type="caution">
    <text evidence="3">The sequence shown here is derived from an EMBL/GenBank/DDBJ whole genome shotgun (WGS) entry which is preliminary data.</text>
</comment>
<organism evidence="3 4">
    <name type="scientific">Diploscapter pachys</name>
    <dbReference type="NCBI Taxonomy" id="2018661"/>
    <lineage>
        <taxon>Eukaryota</taxon>
        <taxon>Metazoa</taxon>
        <taxon>Ecdysozoa</taxon>
        <taxon>Nematoda</taxon>
        <taxon>Chromadorea</taxon>
        <taxon>Rhabditida</taxon>
        <taxon>Rhabditina</taxon>
        <taxon>Rhabditomorpha</taxon>
        <taxon>Rhabditoidea</taxon>
        <taxon>Rhabditidae</taxon>
        <taxon>Diploscapter</taxon>
    </lineage>
</organism>
<reference evidence="3 4" key="1">
    <citation type="journal article" date="2017" name="Curr. Biol.">
        <title>Genome architecture and evolution of a unichromosomal asexual nematode.</title>
        <authorList>
            <person name="Fradin H."/>
            <person name="Zegar C."/>
            <person name="Gutwein M."/>
            <person name="Lucas J."/>
            <person name="Kovtun M."/>
            <person name="Corcoran D."/>
            <person name="Baugh L.R."/>
            <person name="Kiontke K."/>
            <person name="Gunsalus K."/>
            <person name="Fitch D.H."/>
            <person name="Piano F."/>
        </authorList>
    </citation>
    <scope>NUCLEOTIDE SEQUENCE [LARGE SCALE GENOMIC DNA]</scope>
    <source>
        <strain evidence="3">PF1309</strain>
    </source>
</reference>
<evidence type="ECO:0000256" key="1">
    <source>
        <dbReference type="ARBA" id="ARBA00004222"/>
    </source>
</evidence>
<comment type="subcellular location">
    <subcellularLocation>
        <location evidence="1">Golgi apparatus</location>
        <location evidence="1">cis-Golgi network</location>
    </subcellularLocation>
</comment>
<gene>
    <name evidence="3" type="ORF">WR25_12864</name>
</gene>
<dbReference type="GO" id="GO:0005801">
    <property type="term" value="C:cis-Golgi network"/>
    <property type="evidence" value="ECO:0007669"/>
    <property type="project" value="TreeGrafter"/>
</dbReference>
<evidence type="ECO:0000256" key="2">
    <source>
        <dbReference type="ARBA" id="ARBA00006218"/>
    </source>
</evidence>
<accession>A0A2A2LR99</accession>
<dbReference type="CDD" id="cd14944">
    <property type="entry name" value="TRAPPC6A_Trs33"/>
    <property type="match status" value="1"/>
</dbReference>
<dbReference type="AlphaFoldDB" id="A0A2A2LR99"/>
<evidence type="ECO:0000313" key="3">
    <source>
        <dbReference type="EMBL" id="PAV88786.1"/>
    </source>
</evidence>
<name>A0A2A2LR99_9BILA</name>
<protein>
    <recommendedName>
        <fullName evidence="5">Trafficking protein particle complex subunit 6B</fullName>
    </recommendedName>
</protein>
<keyword evidence="4" id="KW-1185">Reference proteome</keyword>
<evidence type="ECO:0000313" key="4">
    <source>
        <dbReference type="Proteomes" id="UP000218231"/>
    </source>
</evidence>
<dbReference type="InterPro" id="IPR037992">
    <property type="entry name" value="TRAPPC6/Trs33"/>
</dbReference>
<proteinExistence type="inferred from homology"/>
<dbReference type="Pfam" id="PF04051">
    <property type="entry name" value="TRAPP"/>
    <property type="match status" value="1"/>
</dbReference>
<dbReference type="PANTHER" id="PTHR12817:SF0">
    <property type="entry name" value="GEO08327P1"/>
    <property type="match status" value="1"/>
</dbReference>
<dbReference type="EMBL" id="LIAE01006492">
    <property type="protein sequence ID" value="PAV88786.1"/>
    <property type="molecule type" value="Genomic_DNA"/>
</dbReference>
<dbReference type="GO" id="GO:0030008">
    <property type="term" value="C:TRAPP complex"/>
    <property type="evidence" value="ECO:0007669"/>
    <property type="project" value="TreeGrafter"/>
</dbReference>
<dbReference type="Gene3D" id="3.30.1380.20">
    <property type="entry name" value="Trafficking protein particle complex subunit 3"/>
    <property type="match status" value="1"/>
</dbReference>
<dbReference type="GO" id="GO:0005802">
    <property type="term" value="C:trans-Golgi network"/>
    <property type="evidence" value="ECO:0007669"/>
    <property type="project" value="TreeGrafter"/>
</dbReference>
<comment type="similarity">
    <text evidence="2">Belongs to the TRAPP small subunits family. BET3 subfamily.</text>
</comment>
<dbReference type="SUPFAM" id="SSF111126">
    <property type="entry name" value="Ligand-binding domain in the NO signalling and Golgi transport"/>
    <property type="match status" value="1"/>
</dbReference>
<dbReference type="InterPro" id="IPR007194">
    <property type="entry name" value="TRAPP_component"/>
</dbReference>
<sequence length="187" mass="21176">MAGIPFDLLHSQIVKYAKEMEEKRAEAKNRWKEIAESIVDSTEIDKYDQLVKQAFMHSNAETQLESMGYRVGFVLAERLSKDAAKFNTELEIVKFICKEFWSNVFGKQVDNLRTNHAGVYVVQDNNFSMLRTFSDSTQFTKDIGIYLAFPSGVIRGALACLNVQAIVTATVESLPVVKYHLQLAKKA</sequence>
<dbReference type="OrthoDB" id="941624at2759"/>
<evidence type="ECO:0008006" key="5">
    <source>
        <dbReference type="Google" id="ProtNLM"/>
    </source>
</evidence>
<dbReference type="Proteomes" id="UP000218231">
    <property type="component" value="Unassembled WGS sequence"/>
</dbReference>